<gene>
    <name evidence="1" type="ORF">N311_12570</name>
</gene>
<accession>A0A091NFL2</accession>
<protein>
    <submittedName>
        <fullName evidence="1">Uncharacterized protein</fullName>
    </submittedName>
</protein>
<proteinExistence type="predicted"/>
<sequence>AVGSLPRSYVYDVCFSTGTVDSEFRFLRPLFPCFPAGLPPGPSEQRNSVCSQEAANLGEEGNWTVQVRDLPRLR</sequence>
<dbReference type="AlphaFoldDB" id="A0A091NFL2"/>
<keyword evidence="2" id="KW-1185">Reference proteome</keyword>
<dbReference type="Proteomes" id="UP000054244">
    <property type="component" value="Unassembled WGS sequence"/>
</dbReference>
<evidence type="ECO:0000313" key="2">
    <source>
        <dbReference type="Proteomes" id="UP000054244"/>
    </source>
</evidence>
<feature type="non-terminal residue" evidence="1">
    <location>
        <position position="74"/>
    </location>
</feature>
<dbReference type="EMBL" id="KL381612">
    <property type="protein sequence ID" value="KFP87669.1"/>
    <property type="molecule type" value="Genomic_DNA"/>
</dbReference>
<evidence type="ECO:0000313" key="1">
    <source>
        <dbReference type="EMBL" id="KFP87669.1"/>
    </source>
</evidence>
<organism evidence="1 2">
    <name type="scientific">Apaloderma vittatum</name>
    <name type="common">Bar-tailed trogon</name>
    <dbReference type="NCBI Taxonomy" id="57397"/>
    <lineage>
        <taxon>Eukaryota</taxon>
        <taxon>Metazoa</taxon>
        <taxon>Chordata</taxon>
        <taxon>Craniata</taxon>
        <taxon>Vertebrata</taxon>
        <taxon>Euteleostomi</taxon>
        <taxon>Archelosauria</taxon>
        <taxon>Archosauria</taxon>
        <taxon>Dinosauria</taxon>
        <taxon>Saurischia</taxon>
        <taxon>Theropoda</taxon>
        <taxon>Coelurosauria</taxon>
        <taxon>Aves</taxon>
        <taxon>Neognathae</taxon>
        <taxon>Neoaves</taxon>
        <taxon>Telluraves</taxon>
        <taxon>Coraciimorphae</taxon>
        <taxon>Trogoniformes</taxon>
        <taxon>Trogonidae</taxon>
        <taxon>Apaloderma</taxon>
    </lineage>
</organism>
<reference evidence="1 2" key="1">
    <citation type="submission" date="2014-04" db="EMBL/GenBank/DDBJ databases">
        <title>Genome evolution of avian class.</title>
        <authorList>
            <person name="Zhang G."/>
            <person name="Li C."/>
        </authorList>
    </citation>
    <scope>NUCLEOTIDE SEQUENCE [LARGE SCALE GENOMIC DNA]</scope>
    <source>
        <strain evidence="1">BGI_N311</strain>
    </source>
</reference>
<feature type="non-terminal residue" evidence="1">
    <location>
        <position position="1"/>
    </location>
</feature>
<name>A0A091NFL2_APAVI</name>